<evidence type="ECO:0000313" key="5">
    <source>
        <dbReference type="EMBL" id="GET20081.1"/>
    </source>
</evidence>
<dbReference type="PROSITE" id="PS51201">
    <property type="entry name" value="RCK_N"/>
    <property type="match status" value="1"/>
</dbReference>
<dbReference type="GO" id="GO:0005886">
    <property type="term" value="C:plasma membrane"/>
    <property type="evidence" value="ECO:0007669"/>
    <property type="project" value="UniProtKB-SubCell"/>
</dbReference>
<dbReference type="InterPro" id="IPR036721">
    <property type="entry name" value="RCK_C_sf"/>
</dbReference>
<keyword evidence="6" id="KW-0406">Ion transport</keyword>
<dbReference type="SUPFAM" id="SSF81324">
    <property type="entry name" value="Voltage-gated potassium channels"/>
    <property type="match status" value="1"/>
</dbReference>
<evidence type="ECO:0000256" key="1">
    <source>
        <dbReference type="ARBA" id="ARBA00004651"/>
    </source>
</evidence>
<dbReference type="InterPro" id="IPR036291">
    <property type="entry name" value="NAD(P)-bd_dom_sf"/>
</dbReference>
<keyword evidence="6" id="KW-0813">Transport</keyword>
<reference evidence="5 8" key="2">
    <citation type="submission" date="2019-10" db="EMBL/GenBank/DDBJ databases">
        <title>Prolixibacter strains distinguished by the presence of nitrate reductase genes were adept at nitrate-dependent anaerobic corrosion of metallic iron and carbon steel.</title>
        <authorList>
            <person name="Iino T."/>
            <person name="Shono N."/>
            <person name="Ito K."/>
            <person name="Nakamura R."/>
            <person name="Sueoka K."/>
            <person name="Harayama S."/>
            <person name="Ohkuma M."/>
        </authorList>
    </citation>
    <scope>NUCLEOTIDE SEQUENCE [LARGE SCALE GENOMIC DNA]</scope>
    <source>
        <strain evidence="5 8">MIC1-1</strain>
    </source>
</reference>
<comment type="caution">
    <text evidence="6">The sequence shown here is derived from an EMBL/GenBank/DDBJ whole genome shotgun (WGS) entry which is preliminary data.</text>
</comment>
<feature type="transmembrane region" description="Helical" evidence="2">
    <location>
        <begin position="66"/>
        <end position="91"/>
    </location>
</feature>
<dbReference type="Pfam" id="PF02254">
    <property type="entry name" value="TrkA_N"/>
    <property type="match status" value="1"/>
</dbReference>
<dbReference type="Gene3D" id="3.40.50.720">
    <property type="entry name" value="NAD(P)-binding Rossmann-like Domain"/>
    <property type="match status" value="1"/>
</dbReference>
<keyword evidence="2" id="KW-0472">Membrane</keyword>
<dbReference type="EMBL" id="BLAU01000001">
    <property type="protein sequence ID" value="GET20081.1"/>
    <property type="molecule type" value="Genomic_DNA"/>
</dbReference>
<name>A0A2P8CKI6_9BACT</name>
<dbReference type="AlphaFoldDB" id="A0A2P8CKI6"/>
<protein>
    <submittedName>
        <fullName evidence="5">Potassium transporter TrkA</fullName>
    </submittedName>
    <submittedName>
        <fullName evidence="6">Voltage-gated potassium channel</fullName>
    </submittedName>
</protein>
<comment type="subcellular location">
    <subcellularLocation>
        <location evidence="1">Cell membrane</location>
        <topology evidence="1">Multi-pass membrane protein</topology>
    </subcellularLocation>
</comment>
<feature type="domain" description="RCK C-terminal" evidence="4">
    <location>
        <begin position="252"/>
        <end position="339"/>
    </location>
</feature>
<dbReference type="PROSITE" id="PS51202">
    <property type="entry name" value="RCK_C"/>
    <property type="match status" value="1"/>
</dbReference>
<keyword evidence="8" id="KW-1185">Reference proteome</keyword>
<organism evidence="6 7">
    <name type="scientific">Prolixibacter denitrificans</name>
    <dbReference type="NCBI Taxonomy" id="1541063"/>
    <lineage>
        <taxon>Bacteria</taxon>
        <taxon>Pseudomonadati</taxon>
        <taxon>Bacteroidota</taxon>
        <taxon>Bacteroidia</taxon>
        <taxon>Marinilabiliales</taxon>
        <taxon>Prolixibacteraceae</taxon>
        <taxon>Prolixibacter</taxon>
    </lineage>
</organism>
<evidence type="ECO:0000313" key="7">
    <source>
        <dbReference type="Proteomes" id="UP000240621"/>
    </source>
</evidence>
<feature type="transmembrane region" description="Helical" evidence="2">
    <location>
        <begin position="12"/>
        <end position="33"/>
    </location>
</feature>
<accession>A0A2P8CKI6</accession>
<dbReference type="Gene3D" id="1.10.287.70">
    <property type="match status" value="1"/>
</dbReference>
<dbReference type="InterPro" id="IPR003148">
    <property type="entry name" value="RCK_N"/>
</dbReference>
<evidence type="ECO:0000313" key="8">
    <source>
        <dbReference type="Proteomes" id="UP000396862"/>
    </source>
</evidence>
<dbReference type="PANTHER" id="PTHR43833:SF9">
    <property type="entry name" value="POTASSIUM CHANNEL PROTEIN YUGO-RELATED"/>
    <property type="match status" value="1"/>
</dbReference>
<gene>
    <name evidence="6" type="ORF">CLV93_101417</name>
    <name evidence="5" type="ORF">JCM18694_03270</name>
</gene>
<dbReference type="InterPro" id="IPR006037">
    <property type="entry name" value="RCK_C"/>
</dbReference>
<dbReference type="EMBL" id="PYGC01000001">
    <property type="protein sequence ID" value="PSK85461.1"/>
    <property type="molecule type" value="Genomic_DNA"/>
</dbReference>
<dbReference type="PANTHER" id="PTHR43833">
    <property type="entry name" value="POTASSIUM CHANNEL PROTEIN 2-RELATED-RELATED"/>
    <property type="match status" value="1"/>
</dbReference>
<dbReference type="Pfam" id="PF02080">
    <property type="entry name" value="TrkA_C"/>
    <property type="match status" value="1"/>
</dbReference>
<sequence length="344" mass="38437">MNLFEEQTYRTLRIGIVLLLSLIIFGVLGFMIIEGLDLVDAFYMTIISVSTVGFEVVKPLSPAGKIFVSILIILSLGNIAYVGSSLVRFFLDGEFINYLKTNRVNKKIEKLTDHVIICGFGRNGEQAALELMDHNQHFVIIEKRDNVIERIREDPNLLYVRGDATHEDDLRLARIDHARALIATTPNDADNVFVVLTARSMNPNLLIISRASEIGSDMKLRRAGATNVIMPERMGGQRMARLVTQPDVVEFVEYVLLQRNKSVSLTEVPCSRMAEEYEGKTIADLLVGNVTGATIVGLKNFEGKYVFNPGPGHMLNRGDKLFVLGSHAQVTKLQEFLEQEPESL</sequence>
<proteinExistence type="predicted"/>
<dbReference type="SUPFAM" id="SSF51735">
    <property type="entry name" value="NAD(P)-binding Rossmann-fold domains"/>
    <property type="match status" value="1"/>
</dbReference>
<reference evidence="6 7" key="1">
    <citation type="submission" date="2018-03" db="EMBL/GenBank/DDBJ databases">
        <title>Genomic Encyclopedia of Archaeal and Bacterial Type Strains, Phase II (KMG-II): from individual species to whole genera.</title>
        <authorList>
            <person name="Goeker M."/>
        </authorList>
    </citation>
    <scope>NUCLEOTIDE SEQUENCE [LARGE SCALE GENOMIC DNA]</scope>
    <source>
        <strain evidence="6 7">DSM 27267</strain>
    </source>
</reference>
<dbReference type="Proteomes" id="UP000396862">
    <property type="component" value="Unassembled WGS sequence"/>
</dbReference>
<evidence type="ECO:0000256" key="2">
    <source>
        <dbReference type="SAM" id="Phobius"/>
    </source>
</evidence>
<dbReference type="Proteomes" id="UP000240621">
    <property type="component" value="Unassembled WGS sequence"/>
</dbReference>
<keyword evidence="2" id="KW-0812">Transmembrane</keyword>
<dbReference type="InterPro" id="IPR050721">
    <property type="entry name" value="Trk_Ktr_HKT_K-transport"/>
</dbReference>
<feature type="domain" description="RCK N-terminal" evidence="3">
    <location>
        <begin position="112"/>
        <end position="230"/>
    </location>
</feature>
<evidence type="ECO:0000259" key="4">
    <source>
        <dbReference type="PROSITE" id="PS51202"/>
    </source>
</evidence>
<dbReference type="InterPro" id="IPR013099">
    <property type="entry name" value="K_chnl_dom"/>
</dbReference>
<dbReference type="Pfam" id="PF07885">
    <property type="entry name" value="Ion_trans_2"/>
    <property type="match status" value="1"/>
</dbReference>
<dbReference type="RefSeq" id="WP_106540504.1">
    <property type="nucleotide sequence ID" value="NZ_BLAU01000001.1"/>
</dbReference>
<dbReference type="OrthoDB" id="9781411at2"/>
<dbReference type="GO" id="GO:0006813">
    <property type="term" value="P:potassium ion transport"/>
    <property type="evidence" value="ECO:0007669"/>
    <property type="project" value="InterPro"/>
</dbReference>
<dbReference type="SUPFAM" id="SSF116726">
    <property type="entry name" value="TrkA C-terminal domain-like"/>
    <property type="match status" value="1"/>
</dbReference>
<evidence type="ECO:0000259" key="3">
    <source>
        <dbReference type="PROSITE" id="PS51201"/>
    </source>
</evidence>
<evidence type="ECO:0000313" key="6">
    <source>
        <dbReference type="EMBL" id="PSK85461.1"/>
    </source>
</evidence>
<dbReference type="GO" id="GO:0008324">
    <property type="term" value="F:monoatomic cation transmembrane transporter activity"/>
    <property type="evidence" value="ECO:0007669"/>
    <property type="project" value="InterPro"/>
</dbReference>
<keyword evidence="6" id="KW-0407">Ion channel</keyword>
<keyword evidence="2" id="KW-1133">Transmembrane helix</keyword>
<dbReference type="Gene3D" id="3.30.70.1450">
    <property type="entry name" value="Regulator of K+ conductance, C-terminal domain"/>
    <property type="match status" value="1"/>
</dbReference>